<evidence type="ECO:0000256" key="3">
    <source>
        <dbReference type="ARBA" id="ARBA00022840"/>
    </source>
</evidence>
<feature type="compositionally biased region" description="Basic residues" evidence="6">
    <location>
        <begin position="739"/>
        <end position="749"/>
    </location>
</feature>
<keyword evidence="8" id="KW-1185">Reference proteome</keyword>
<gene>
    <name evidence="7" type="ORF">Esi_0082_0115</name>
</gene>
<dbReference type="GO" id="GO:0005524">
    <property type="term" value="F:ATP binding"/>
    <property type="evidence" value="ECO:0007669"/>
    <property type="project" value="UniProtKB-KW"/>
</dbReference>
<evidence type="ECO:0000256" key="5">
    <source>
        <dbReference type="ARBA" id="ARBA00049274"/>
    </source>
</evidence>
<dbReference type="Pfam" id="PF03133">
    <property type="entry name" value="TTL"/>
    <property type="match status" value="2"/>
</dbReference>
<proteinExistence type="predicted"/>
<feature type="compositionally biased region" description="Basic residues" evidence="6">
    <location>
        <begin position="610"/>
        <end position="622"/>
    </location>
</feature>
<dbReference type="SUPFAM" id="SSF56059">
    <property type="entry name" value="Glutathione synthetase ATP-binding domain-like"/>
    <property type="match status" value="1"/>
</dbReference>
<dbReference type="EMBL" id="FN649740">
    <property type="protein sequence ID" value="CBN78071.1"/>
    <property type="molecule type" value="Genomic_DNA"/>
</dbReference>
<feature type="compositionally biased region" description="Basic and acidic residues" evidence="6">
    <location>
        <begin position="432"/>
        <end position="441"/>
    </location>
</feature>
<evidence type="ECO:0000313" key="8">
    <source>
        <dbReference type="Proteomes" id="UP000002630"/>
    </source>
</evidence>
<feature type="region of interest" description="Disordered" evidence="6">
    <location>
        <begin position="586"/>
        <end position="670"/>
    </location>
</feature>
<dbReference type="eggNOG" id="KOG2156">
    <property type="taxonomic scope" value="Eukaryota"/>
</dbReference>
<dbReference type="AlphaFoldDB" id="D8LTG1"/>
<dbReference type="InterPro" id="IPR004344">
    <property type="entry name" value="TTL/TTLL_fam"/>
</dbReference>
<sequence length="881" mass="94389">MSQHPVASLHAPVASLFDTNVLGLKSTLDSNNAMTTMVTAAAKGTVVVMSMEAVAVRLRRSRLSTLQATTWLRACASCAAEGEPNEFREPTRGQPISLLVWNLGLCRPPYRRSGLGDTRGGGLLAWGIRHHGGCCGLLSTSVELLPIPVEYGLPWEASRSHVFRNLKRGQRINSFPRTYECTRKDALSRNMNRMSEVHGARHFSFAPRGFVLPAEREALREAMLNTSEGETWIVKPASSACGRGIYITKNFADMPVGTGPDGNWIAQRYVEDPMLLDGLKFDLRLYVAVTSFRPLRVYLHEEGLCRLATETYRPDAPSFGNKFIHLTNYSINRRSNRYEHGITTGADELQQSETSVGTALSQNQSPERAHHGAGCVFFTPPHRPSDGATTDIATEETNGFTSSAAFKGSTATPTTMPAGGGRRGCSPNLSTGEREYGDEGRSAVSIDVTEPTTVQGSTRTGKKESGGSSAGSKRVGGGMGSKWSLKVLRRRLAGMGVDVPALWQDIHSVVIKTLVAIEAQVSAAVELLAIRRGTCFEMFGFDVLVDRQQRPHLLEVNFAPSLNTDSDLDLEIKSKVVADLLNLAGIRGPSERPHSPAADATGNNTTSGSAHRRREGMHRRGKAQAPGRQGTEEAIAGRGKGDGGGRRRMNNSSGDESEVGNVSTVDGDAVATPLRNNKALGTTCGAKQVLNEEGWHRGGGRASAAGVCVLSGAPDGVGDESLDQAARPTTTKETERGRPTSRSKNRQRHGNGGDGDIGGGSGDRAAPAWEGSFRAGDGGAPSTEEMSAVVAESERELGRAGGFELIFPVARTANKYLKFFDGPRPFERLLAAASAATSPHKGTREARGKAALKGMRYGRDSRKNGGRKGGDDQEHRHRVAQ</sequence>
<name>D8LTG1_ECTSI</name>
<dbReference type="GO" id="GO:0015631">
    <property type="term" value="F:tubulin binding"/>
    <property type="evidence" value="ECO:0007669"/>
    <property type="project" value="TreeGrafter"/>
</dbReference>
<evidence type="ECO:0000256" key="2">
    <source>
        <dbReference type="ARBA" id="ARBA00022741"/>
    </source>
</evidence>
<feature type="region of interest" description="Disordered" evidence="6">
    <location>
        <begin position="714"/>
        <end position="786"/>
    </location>
</feature>
<feature type="region of interest" description="Disordered" evidence="6">
    <location>
        <begin position="400"/>
        <end position="478"/>
    </location>
</feature>
<feature type="compositionally biased region" description="Gly residues" evidence="6">
    <location>
        <begin position="750"/>
        <end position="762"/>
    </location>
</feature>
<dbReference type="GO" id="GO:0070740">
    <property type="term" value="F:tubulin-glutamic acid ligase activity"/>
    <property type="evidence" value="ECO:0007669"/>
    <property type="project" value="TreeGrafter"/>
</dbReference>
<dbReference type="OrthoDB" id="202825at2759"/>
<reference evidence="7 8" key="1">
    <citation type="journal article" date="2010" name="Nature">
        <title>The Ectocarpus genome and the independent evolution of multicellularity in brown algae.</title>
        <authorList>
            <person name="Cock J.M."/>
            <person name="Sterck L."/>
            <person name="Rouze P."/>
            <person name="Scornet D."/>
            <person name="Allen A.E."/>
            <person name="Amoutzias G."/>
            <person name="Anthouard V."/>
            <person name="Artiguenave F."/>
            <person name="Aury J.M."/>
            <person name="Badger J.H."/>
            <person name="Beszteri B."/>
            <person name="Billiau K."/>
            <person name="Bonnet E."/>
            <person name="Bothwell J.H."/>
            <person name="Bowler C."/>
            <person name="Boyen C."/>
            <person name="Brownlee C."/>
            <person name="Carrano C.J."/>
            <person name="Charrier B."/>
            <person name="Cho G.Y."/>
            <person name="Coelho S.M."/>
            <person name="Collen J."/>
            <person name="Corre E."/>
            <person name="Da Silva C."/>
            <person name="Delage L."/>
            <person name="Delaroque N."/>
            <person name="Dittami S.M."/>
            <person name="Doulbeau S."/>
            <person name="Elias M."/>
            <person name="Farnham G."/>
            <person name="Gachon C.M."/>
            <person name="Gschloessl B."/>
            <person name="Heesch S."/>
            <person name="Jabbari K."/>
            <person name="Jubin C."/>
            <person name="Kawai H."/>
            <person name="Kimura K."/>
            <person name="Kloareg B."/>
            <person name="Kupper F.C."/>
            <person name="Lang D."/>
            <person name="Le Bail A."/>
            <person name="Leblanc C."/>
            <person name="Lerouge P."/>
            <person name="Lohr M."/>
            <person name="Lopez P.J."/>
            <person name="Martens C."/>
            <person name="Maumus F."/>
            <person name="Michel G."/>
            <person name="Miranda-Saavedra D."/>
            <person name="Morales J."/>
            <person name="Moreau H."/>
            <person name="Motomura T."/>
            <person name="Nagasato C."/>
            <person name="Napoli C.A."/>
            <person name="Nelson D.R."/>
            <person name="Nyvall-Collen P."/>
            <person name="Peters A.F."/>
            <person name="Pommier C."/>
            <person name="Potin P."/>
            <person name="Poulain J."/>
            <person name="Quesneville H."/>
            <person name="Read B."/>
            <person name="Rensing S.A."/>
            <person name="Ritter A."/>
            <person name="Rousvoal S."/>
            <person name="Samanta M."/>
            <person name="Samson G."/>
            <person name="Schroeder D.C."/>
            <person name="Segurens B."/>
            <person name="Strittmatter M."/>
            <person name="Tonon T."/>
            <person name="Tregear J.W."/>
            <person name="Valentin K."/>
            <person name="von Dassow P."/>
            <person name="Yamagishi T."/>
            <person name="Van de Peer Y."/>
            <person name="Wincker P."/>
        </authorList>
    </citation>
    <scope>NUCLEOTIDE SEQUENCE [LARGE SCALE GENOMIC DNA]</scope>
    <source>
        <strain evidence="8">Ec32 / CCAP1310/4</strain>
    </source>
</reference>
<feature type="compositionally biased region" description="Polar residues" evidence="6">
    <location>
        <begin position="650"/>
        <end position="664"/>
    </location>
</feature>
<protein>
    <recommendedName>
        <fullName evidence="4">Tubulin--tyrosine ligase-like protein 5</fullName>
    </recommendedName>
</protein>
<feature type="region of interest" description="Disordered" evidence="6">
    <location>
        <begin position="837"/>
        <end position="881"/>
    </location>
</feature>
<evidence type="ECO:0000313" key="7">
    <source>
        <dbReference type="EMBL" id="CBN78071.1"/>
    </source>
</evidence>
<dbReference type="GO" id="GO:0000226">
    <property type="term" value="P:microtubule cytoskeleton organization"/>
    <property type="evidence" value="ECO:0007669"/>
    <property type="project" value="TreeGrafter"/>
</dbReference>
<evidence type="ECO:0000256" key="1">
    <source>
        <dbReference type="ARBA" id="ARBA00022598"/>
    </source>
</evidence>
<dbReference type="InParanoid" id="D8LTG1"/>
<keyword evidence="3" id="KW-0067">ATP-binding</keyword>
<organism evidence="7 8">
    <name type="scientific">Ectocarpus siliculosus</name>
    <name type="common">Brown alga</name>
    <name type="synonym">Conferva siliculosa</name>
    <dbReference type="NCBI Taxonomy" id="2880"/>
    <lineage>
        <taxon>Eukaryota</taxon>
        <taxon>Sar</taxon>
        <taxon>Stramenopiles</taxon>
        <taxon>Ochrophyta</taxon>
        <taxon>PX clade</taxon>
        <taxon>Phaeophyceae</taxon>
        <taxon>Ectocarpales</taxon>
        <taxon>Ectocarpaceae</taxon>
        <taxon>Ectocarpus</taxon>
    </lineage>
</organism>
<dbReference type="PANTHER" id="PTHR12241:SF145">
    <property type="entry name" value="TUBULIN POLYGLUTAMYLASE TTLL5"/>
    <property type="match status" value="1"/>
</dbReference>
<dbReference type="PANTHER" id="PTHR12241">
    <property type="entry name" value="TUBULIN POLYGLUTAMYLASE"/>
    <property type="match status" value="1"/>
</dbReference>
<dbReference type="GO" id="GO:0036064">
    <property type="term" value="C:ciliary basal body"/>
    <property type="evidence" value="ECO:0007669"/>
    <property type="project" value="TreeGrafter"/>
</dbReference>
<comment type="catalytic activity">
    <reaction evidence="5">
        <text>L-glutamyl-[protein] + L-glutamate + ATP = gamma-L-glutamyl-L-glutamyl-[protein] + ADP + phosphate + H(+)</text>
        <dbReference type="Rhea" id="RHEA:60144"/>
        <dbReference type="Rhea" id="RHEA-COMP:10208"/>
        <dbReference type="Rhea" id="RHEA-COMP:15517"/>
        <dbReference type="ChEBI" id="CHEBI:15378"/>
        <dbReference type="ChEBI" id="CHEBI:29973"/>
        <dbReference type="ChEBI" id="CHEBI:29985"/>
        <dbReference type="ChEBI" id="CHEBI:30616"/>
        <dbReference type="ChEBI" id="CHEBI:43474"/>
        <dbReference type="ChEBI" id="CHEBI:143622"/>
        <dbReference type="ChEBI" id="CHEBI:456216"/>
    </reaction>
    <physiologicalReaction direction="left-to-right" evidence="5">
        <dbReference type="Rhea" id="RHEA:60145"/>
    </physiologicalReaction>
</comment>
<evidence type="ECO:0000256" key="4">
    <source>
        <dbReference type="ARBA" id="ARBA00041448"/>
    </source>
</evidence>
<dbReference type="Gene3D" id="3.30.470.20">
    <property type="entry name" value="ATP-grasp fold, B domain"/>
    <property type="match status" value="2"/>
</dbReference>
<keyword evidence="2" id="KW-0547">Nucleotide-binding</keyword>
<accession>D8LTG1</accession>
<keyword evidence="1" id="KW-0436">Ligase</keyword>
<evidence type="ECO:0000256" key="6">
    <source>
        <dbReference type="SAM" id="MobiDB-lite"/>
    </source>
</evidence>
<dbReference type="Proteomes" id="UP000002630">
    <property type="component" value="Linkage Group LG15"/>
</dbReference>
<dbReference type="EMBL" id="FN649056">
    <property type="protein sequence ID" value="CBN78071.1"/>
    <property type="molecule type" value="Genomic_DNA"/>
</dbReference>
<dbReference type="PROSITE" id="PS51221">
    <property type="entry name" value="TTL"/>
    <property type="match status" value="1"/>
</dbReference>
<feature type="compositionally biased region" description="Basic and acidic residues" evidence="6">
    <location>
        <begin position="857"/>
        <end position="875"/>
    </location>
</feature>
<feature type="compositionally biased region" description="Polar residues" evidence="6">
    <location>
        <begin position="450"/>
        <end position="459"/>
    </location>
</feature>